<dbReference type="Proteomes" id="UP000266196">
    <property type="component" value="Unassembled WGS sequence"/>
</dbReference>
<dbReference type="VEuPathDB" id="FungiDB:H257_12975"/>
<evidence type="ECO:0000313" key="6">
    <source>
        <dbReference type="EMBL" id="RHY24518.1"/>
    </source>
</evidence>
<dbReference type="InterPro" id="IPR001464">
    <property type="entry name" value="Annexin"/>
</dbReference>
<evidence type="ECO:0000313" key="14">
    <source>
        <dbReference type="Proteomes" id="UP000266643"/>
    </source>
</evidence>
<evidence type="ECO:0000313" key="11">
    <source>
        <dbReference type="Proteomes" id="UP000265716"/>
    </source>
</evidence>
<dbReference type="InterPro" id="IPR018252">
    <property type="entry name" value="Annexin_repeat_CS"/>
</dbReference>
<evidence type="ECO:0000313" key="8">
    <source>
        <dbReference type="EMBL" id="RHY55415.1"/>
    </source>
</evidence>
<dbReference type="GO" id="GO:0005544">
    <property type="term" value="F:calcium-dependent phospholipid binding"/>
    <property type="evidence" value="ECO:0007669"/>
    <property type="project" value="UniProtKB-KW"/>
</dbReference>
<dbReference type="EMBL" id="QUTE01024073">
    <property type="protein sequence ID" value="RHY79177.1"/>
    <property type="molecule type" value="Genomic_DNA"/>
</dbReference>
<sequence length="328" mass="36450">MQVYSPLSHDADRGVTINFASPDIDNICHEIKAAIAGFGTDEQRLNRALGARTVSERYLVNLRYPQLHGKSLVDELASETSGDYRKLLLLLAQPLEDAEATIIRDATKGSGTNEELLYPVFGGRTSNEISILKKAFFKKYQNDLVVVVADDVGGDLKKHYLAILNALTQPYDPSIHNQHKAEEIAELLYKAGEGKWGTDESAFINALVSIPPQFLRAVDAAYVAKHKSNIARAIEKEFTGNTERAMMYHVNITLNPIETVADQFEHTMKGMGTDEYSLGAAVVRYQSILKEVAPVYKAKYGKSLRDRIHDETGGDFQKLILIVLEHSI</sequence>
<evidence type="ECO:0000256" key="1">
    <source>
        <dbReference type="ARBA" id="ARBA00007831"/>
    </source>
</evidence>
<dbReference type="PROSITE" id="PS00223">
    <property type="entry name" value="ANNEXIN_1"/>
    <property type="match status" value="1"/>
</dbReference>
<dbReference type="SMART" id="SM00335">
    <property type="entry name" value="ANX"/>
    <property type="match status" value="4"/>
</dbReference>
<evidence type="ECO:0000313" key="10">
    <source>
        <dbReference type="Proteomes" id="UP000265427"/>
    </source>
</evidence>
<dbReference type="GO" id="GO:0005886">
    <property type="term" value="C:plasma membrane"/>
    <property type="evidence" value="ECO:0007669"/>
    <property type="project" value="TreeGrafter"/>
</dbReference>
<evidence type="ECO:0000313" key="9">
    <source>
        <dbReference type="EMBL" id="RHY79177.1"/>
    </source>
</evidence>
<name>A0A397CS10_APHAT</name>
<dbReference type="PRINTS" id="PR00196">
    <property type="entry name" value="ANNEXIN"/>
</dbReference>
<organism evidence="7 14">
    <name type="scientific">Aphanomyces astaci</name>
    <name type="common">Crayfish plague agent</name>
    <dbReference type="NCBI Taxonomy" id="112090"/>
    <lineage>
        <taxon>Eukaryota</taxon>
        <taxon>Sar</taxon>
        <taxon>Stramenopiles</taxon>
        <taxon>Oomycota</taxon>
        <taxon>Saprolegniomycetes</taxon>
        <taxon>Saprolegniales</taxon>
        <taxon>Verrucalvaceae</taxon>
        <taxon>Aphanomyces</taxon>
    </lineage>
</organism>
<keyword evidence="3 4" id="KW-0041">Annexin</keyword>
<dbReference type="InterPro" id="IPR037104">
    <property type="entry name" value="Annexin_sf"/>
</dbReference>
<dbReference type="GO" id="GO:0005737">
    <property type="term" value="C:cytoplasm"/>
    <property type="evidence" value="ECO:0007669"/>
    <property type="project" value="TreeGrafter"/>
</dbReference>
<evidence type="ECO:0000256" key="3">
    <source>
        <dbReference type="ARBA" id="ARBA00023216"/>
    </source>
</evidence>
<evidence type="ECO:0000313" key="5">
    <source>
        <dbReference type="EMBL" id="RHX98959.1"/>
    </source>
</evidence>
<evidence type="ECO:0000256" key="4">
    <source>
        <dbReference type="RuleBase" id="RU003540"/>
    </source>
</evidence>
<protein>
    <recommendedName>
        <fullName evidence="4">Annexin</fullName>
    </recommendedName>
</protein>
<proteinExistence type="inferred from homology"/>
<dbReference type="EMBL" id="QUSZ01009568">
    <property type="protein sequence ID" value="RHX98959.1"/>
    <property type="molecule type" value="Genomic_DNA"/>
</dbReference>
<dbReference type="InterPro" id="IPR018502">
    <property type="entry name" value="Annexin_repeat"/>
</dbReference>
<keyword evidence="2 4" id="KW-0677">Repeat</keyword>
<accession>A0A397CS10</accession>
<dbReference type="GO" id="GO:0001786">
    <property type="term" value="F:phosphatidylserine binding"/>
    <property type="evidence" value="ECO:0007669"/>
    <property type="project" value="TreeGrafter"/>
</dbReference>
<evidence type="ECO:0000313" key="13">
    <source>
        <dbReference type="Proteomes" id="UP000266239"/>
    </source>
</evidence>
<comment type="domain">
    <text evidence="4">A pair of annexin repeats may form one binding site for calcium and phospholipid.</text>
</comment>
<dbReference type="PROSITE" id="PS51897">
    <property type="entry name" value="ANNEXIN_2"/>
    <property type="match status" value="4"/>
</dbReference>
<dbReference type="PANTHER" id="PTHR10502">
    <property type="entry name" value="ANNEXIN"/>
    <property type="match status" value="1"/>
</dbReference>
<dbReference type="SUPFAM" id="SSF47874">
    <property type="entry name" value="Annexin"/>
    <property type="match status" value="1"/>
</dbReference>
<dbReference type="Proteomes" id="UP000266239">
    <property type="component" value="Unassembled WGS sequence"/>
</dbReference>
<dbReference type="AlphaFoldDB" id="A0A397CS10"/>
<keyword evidence="4" id="KW-0111">Calcium/phospholipid-binding</keyword>
<dbReference type="Pfam" id="PF00191">
    <property type="entry name" value="Annexin"/>
    <property type="match status" value="4"/>
</dbReference>
<dbReference type="Gene3D" id="1.10.220.10">
    <property type="entry name" value="Annexin"/>
    <property type="match status" value="4"/>
</dbReference>
<dbReference type="Proteomes" id="UP000266643">
    <property type="component" value="Unassembled WGS sequence"/>
</dbReference>
<comment type="similarity">
    <text evidence="1 4">Belongs to the annexin family.</text>
</comment>
<dbReference type="Proteomes" id="UP000265716">
    <property type="component" value="Unassembled WGS sequence"/>
</dbReference>
<dbReference type="EMBL" id="QUTC01005859">
    <property type="protein sequence ID" value="RHY55415.1"/>
    <property type="molecule type" value="Genomic_DNA"/>
</dbReference>
<dbReference type="Proteomes" id="UP000265427">
    <property type="component" value="Unassembled WGS sequence"/>
</dbReference>
<evidence type="ECO:0000313" key="7">
    <source>
        <dbReference type="EMBL" id="RHY51782.1"/>
    </source>
</evidence>
<evidence type="ECO:0000313" key="12">
    <source>
        <dbReference type="Proteomes" id="UP000266196"/>
    </source>
</evidence>
<dbReference type="PANTHER" id="PTHR10502:SF102">
    <property type="entry name" value="ANNEXIN B11"/>
    <property type="match status" value="1"/>
</dbReference>
<gene>
    <name evidence="6" type="ORF">DYB25_003188</name>
    <name evidence="7" type="ORF">DYB30_006518</name>
    <name evidence="9" type="ORF">DYB31_005936</name>
    <name evidence="5" type="ORF">DYB36_014045</name>
    <name evidence="8" type="ORF">DYB38_004072</name>
</gene>
<dbReference type="EMBL" id="QUTD01007109">
    <property type="protein sequence ID" value="RHY51782.1"/>
    <property type="molecule type" value="Genomic_DNA"/>
</dbReference>
<dbReference type="GO" id="GO:0005509">
    <property type="term" value="F:calcium ion binding"/>
    <property type="evidence" value="ECO:0007669"/>
    <property type="project" value="InterPro"/>
</dbReference>
<keyword evidence="4" id="KW-0106">Calcium</keyword>
<dbReference type="EMBL" id="QUTA01003212">
    <property type="protein sequence ID" value="RHY24518.1"/>
    <property type="molecule type" value="Genomic_DNA"/>
</dbReference>
<comment type="caution">
    <text evidence="7">The sequence shown here is derived from an EMBL/GenBank/DDBJ whole genome shotgun (WGS) entry which is preliminary data.</text>
</comment>
<evidence type="ECO:0000256" key="2">
    <source>
        <dbReference type="ARBA" id="ARBA00022737"/>
    </source>
</evidence>
<reference evidence="10 11" key="1">
    <citation type="submission" date="2018-08" db="EMBL/GenBank/DDBJ databases">
        <title>Aphanomyces genome sequencing and annotation.</title>
        <authorList>
            <person name="Minardi D."/>
            <person name="Oidtmann B."/>
            <person name="Van Der Giezen M."/>
            <person name="Studholme D.J."/>
        </authorList>
    </citation>
    <scope>NUCLEOTIDE SEQUENCE [LARGE SCALE GENOMIC DNA]</scope>
    <source>
        <strain evidence="9 12">197901</strain>
        <strain evidence="7 14">D2</strain>
        <strain evidence="5 10">Kv</strain>
        <strain evidence="8 11">SA</strain>
        <strain evidence="6 13">Yx</strain>
    </source>
</reference>